<dbReference type="Proteomes" id="UP000006718">
    <property type="component" value="Chromosome 6"/>
</dbReference>
<dbReference type="Bgee" id="ENSMMUG00000039961">
    <property type="expression patterns" value="Expressed in dorsolateral prefrontal cortex and 1 other cell type or tissue"/>
</dbReference>
<evidence type="ECO:0000313" key="2">
    <source>
        <dbReference type="Proteomes" id="UP000006718"/>
    </source>
</evidence>
<reference evidence="1" key="2">
    <citation type="submission" date="2019-01" db="EMBL/GenBank/DDBJ databases">
        <authorList>
            <person name="Graves T."/>
            <person name="Eichler E.E."/>
            <person name="Wilson R.K."/>
        </authorList>
    </citation>
    <scope>NUCLEOTIDE SEQUENCE [LARGE SCALE GENOMIC DNA]</scope>
    <source>
        <strain evidence="1">17573</strain>
    </source>
</reference>
<organism evidence="1 2">
    <name type="scientific">Macaca mulatta</name>
    <name type="common">Rhesus macaque</name>
    <dbReference type="NCBI Taxonomy" id="9544"/>
    <lineage>
        <taxon>Eukaryota</taxon>
        <taxon>Metazoa</taxon>
        <taxon>Chordata</taxon>
        <taxon>Craniata</taxon>
        <taxon>Vertebrata</taxon>
        <taxon>Euteleostomi</taxon>
        <taxon>Mammalia</taxon>
        <taxon>Eutheria</taxon>
        <taxon>Euarchontoglires</taxon>
        <taxon>Primates</taxon>
        <taxon>Haplorrhini</taxon>
        <taxon>Catarrhini</taxon>
        <taxon>Cercopithecidae</taxon>
        <taxon>Cercopithecinae</taxon>
        <taxon>Macaca</taxon>
    </lineage>
</organism>
<keyword evidence="2" id="KW-1185">Reference proteome</keyword>
<proteinExistence type="predicted"/>
<evidence type="ECO:0000313" key="1">
    <source>
        <dbReference type="Ensembl" id="ENSMMUP00000075750.1"/>
    </source>
</evidence>
<dbReference type="Ensembl" id="ENSMMUT00000056737.2">
    <property type="protein sequence ID" value="ENSMMUP00000075750.1"/>
    <property type="gene ID" value="ENSMMUG00000039961.2"/>
</dbReference>
<accession>A0A5F8AD01</accession>
<dbReference type="GeneTree" id="ENSGT00940000165497"/>
<reference evidence="2" key="1">
    <citation type="journal article" date="2007" name="Science">
        <title>Evolutionary and biomedical insights from the rhesus macaque genome.</title>
        <authorList>
            <person name="Gibbs R.A."/>
            <person name="Rogers J."/>
            <person name="Katze M.G."/>
            <person name="Bumgarner R."/>
            <person name="Weinstock G.M."/>
            <person name="Mardis E.R."/>
            <person name="Remington K.A."/>
            <person name="Strausberg R.L."/>
            <person name="Venter J.C."/>
            <person name="Wilson R.K."/>
            <person name="Batzer M.A."/>
            <person name="Bustamante C.D."/>
            <person name="Eichler E.E."/>
            <person name="Hahn M.W."/>
            <person name="Hardison R.C."/>
            <person name="Makova K.D."/>
            <person name="Miller W."/>
            <person name="Milosavljevic A."/>
            <person name="Palermo R.E."/>
            <person name="Siepel A."/>
            <person name="Sikela J.M."/>
            <person name="Attaway T."/>
            <person name="Bell S."/>
            <person name="Bernard K.E."/>
            <person name="Buhay C.J."/>
            <person name="Chandrabose M.N."/>
            <person name="Dao M."/>
            <person name="Davis C."/>
            <person name="Delehaunty K.D."/>
            <person name="Ding Y."/>
            <person name="Dinh H.H."/>
            <person name="Dugan-Rocha S."/>
            <person name="Fulton L.A."/>
            <person name="Gabisi R.A."/>
            <person name="Garner T.T."/>
            <person name="Godfrey J."/>
            <person name="Hawes A.C."/>
            <person name="Hernandez J."/>
            <person name="Hines S."/>
            <person name="Holder M."/>
            <person name="Hume J."/>
            <person name="Jhangiani S.N."/>
            <person name="Joshi V."/>
            <person name="Khan Z.M."/>
            <person name="Kirkness E.F."/>
            <person name="Cree A."/>
            <person name="Fowler R.G."/>
            <person name="Lee S."/>
            <person name="Lewis L.R."/>
            <person name="Li Z."/>
            <person name="Liu Y.-S."/>
            <person name="Moore S.M."/>
            <person name="Muzny D."/>
            <person name="Nazareth L.V."/>
            <person name="Ngo D.N."/>
            <person name="Okwuonu G.O."/>
            <person name="Pai G."/>
            <person name="Parker D."/>
            <person name="Paul H.A."/>
            <person name="Pfannkoch C."/>
            <person name="Pohl C.S."/>
            <person name="Rogers Y.-H.C."/>
            <person name="Ruiz S.J."/>
            <person name="Sabo A."/>
            <person name="Santibanez J."/>
            <person name="Schneider B.W."/>
            <person name="Smith S.M."/>
            <person name="Sodergren E."/>
            <person name="Svatek A.F."/>
            <person name="Utterback T.R."/>
            <person name="Vattathil S."/>
            <person name="Warren W."/>
            <person name="White C.S."/>
            <person name="Chinwalla A.T."/>
            <person name="Feng Y."/>
            <person name="Halpern A.L."/>
            <person name="Hillier L.W."/>
            <person name="Huang X."/>
            <person name="Minx P."/>
            <person name="Nelson J.O."/>
            <person name="Pepin K.H."/>
            <person name="Qin X."/>
            <person name="Sutton G.G."/>
            <person name="Venter E."/>
            <person name="Walenz B.P."/>
            <person name="Wallis J.W."/>
            <person name="Worley K.C."/>
            <person name="Yang S.-P."/>
            <person name="Jones S.M."/>
            <person name="Marra M.A."/>
            <person name="Rocchi M."/>
            <person name="Schein J.E."/>
            <person name="Baertsch R."/>
            <person name="Clarke L."/>
            <person name="Csuros M."/>
            <person name="Glasscock J."/>
            <person name="Harris R.A."/>
            <person name="Havlak P."/>
            <person name="Jackson A.R."/>
            <person name="Jiang H."/>
            <person name="Liu Y."/>
            <person name="Messina D.N."/>
            <person name="Shen Y."/>
            <person name="Song H.X.-Z."/>
            <person name="Wylie T."/>
            <person name="Zhang L."/>
            <person name="Birney E."/>
            <person name="Han K."/>
            <person name="Konkel M.K."/>
            <person name="Lee J."/>
            <person name="Smit A.F.A."/>
            <person name="Ullmer B."/>
            <person name="Wang H."/>
            <person name="Xing J."/>
            <person name="Burhans R."/>
            <person name="Cheng Z."/>
            <person name="Karro J.E."/>
            <person name="Ma J."/>
            <person name="Raney B."/>
            <person name="She X."/>
            <person name="Cox M.J."/>
            <person name="Demuth J.P."/>
            <person name="Dumas L.J."/>
            <person name="Han S.-G."/>
            <person name="Hopkins J."/>
            <person name="Karimpour-Fard A."/>
            <person name="Kim Y.H."/>
            <person name="Pollack J.R."/>
            <person name="Vinar T."/>
            <person name="Addo-Quaye C."/>
            <person name="Degenhardt J."/>
            <person name="Denby A."/>
            <person name="Hubisz M.J."/>
            <person name="Indap A."/>
            <person name="Kosiol C."/>
            <person name="Lahn B.T."/>
            <person name="Lawson H.A."/>
            <person name="Marklein A."/>
            <person name="Nielsen R."/>
            <person name="Vallender E.J."/>
            <person name="Clark A.G."/>
            <person name="Ferguson B."/>
            <person name="Hernandez R.D."/>
            <person name="Hirani K."/>
            <person name="Kehrer-Sawatzki H."/>
            <person name="Kolb J."/>
            <person name="Patil S."/>
            <person name="Pu L.-L."/>
            <person name="Ren Y."/>
            <person name="Smith D.G."/>
            <person name="Wheeler D.A."/>
            <person name="Schenck I."/>
            <person name="Ball E.V."/>
            <person name="Chen R."/>
            <person name="Cooper D.N."/>
            <person name="Giardine B."/>
            <person name="Hsu F."/>
            <person name="Kent W.J."/>
            <person name="Lesk A."/>
            <person name="Nelson D.L."/>
            <person name="O'brien W.E."/>
            <person name="Pruefer K."/>
            <person name="Stenson P.D."/>
            <person name="Wallace J.C."/>
            <person name="Ke H."/>
            <person name="Liu X.-M."/>
            <person name="Wang P."/>
            <person name="Xiang A.P."/>
            <person name="Yang F."/>
            <person name="Barber G.P."/>
            <person name="Haussler D."/>
            <person name="Karolchik D."/>
            <person name="Kern A.D."/>
            <person name="Kuhn R.M."/>
            <person name="Smith K.E."/>
            <person name="Zwieg A.S."/>
        </authorList>
    </citation>
    <scope>NUCLEOTIDE SEQUENCE [LARGE SCALE GENOMIC DNA]</scope>
    <source>
        <strain evidence="2">17573</strain>
    </source>
</reference>
<dbReference type="AlphaFoldDB" id="A0A5F8AD01"/>
<name>A0A5F8AD01_MACMU</name>
<dbReference type="PANTHER" id="PTHR46254">
    <property type="entry name" value="PROTEIN GVQW1-RELATED"/>
    <property type="match status" value="1"/>
</dbReference>
<dbReference type="PANTHER" id="PTHR46254:SF7">
    <property type="entry name" value="PI4-KINASE N-TERMINAL DOMAIN-CONTAINING PROTEIN"/>
    <property type="match status" value="1"/>
</dbReference>
<reference evidence="1" key="3">
    <citation type="submission" date="2025-08" db="UniProtKB">
        <authorList>
            <consortium name="Ensembl"/>
        </authorList>
    </citation>
    <scope>IDENTIFICATION</scope>
    <source>
        <strain evidence="1">17573</strain>
    </source>
</reference>
<dbReference type="InParanoid" id="A0A5F8AD01"/>
<sequence length="137" mass="15711">MFLENIPVFVSCFSHSVAQTGVQWPDLRSLQAPPPGFTPFSCVSLQSSWDYRRPPPHPAIFFVLSVETGFHRISQDGLHLLTLRSVCFSLPKCWDYGREPPRKARKYHFYNCSLDYSLLFFSSCPESLRLTVKAGHQ</sequence>
<protein>
    <submittedName>
        <fullName evidence="1">Uncharacterized protein</fullName>
    </submittedName>
</protein>
<reference evidence="1" key="4">
    <citation type="submission" date="2025-09" db="UniProtKB">
        <authorList>
            <consortium name="Ensembl"/>
        </authorList>
    </citation>
    <scope>IDENTIFICATION</scope>
    <source>
        <strain evidence="1">17573</strain>
    </source>
</reference>
<dbReference type="VEuPathDB" id="HostDB:ENSMMUG00000039961"/>